<comment type="cofactor">
    <cofactor evidence="13">
        <name>Fe(2+)</name>
        <dbReference type="ChEBI" id="CHEBI:29033"/>
    </cofactor>
</comment>
<evidence type="ECO:0000256" key="5">
    <source>
        <dbReference type="ARBA" id="ARBA00022723"/>
    </source>
</evidence>
<keyword evidence="10" id="KW-0443">Lipid metabolism</keyword>
<evidence type="ECO:0000256" key="9">
    <source>
        <dbReference type="ARBA" id="ARBA00023004"/>
    </source>
</evidence>
<dbReference type="InterPro" id="IPR005804">
    <property type="entry name" value="FA_desaturase_dom"/>
</dbReference>
<dbReference type="Proteomes" id="UP000053268">
    <property type="component" value="Unassembled WGS sequence"/>
</dbReference>
<comment type="similarity">
    <text evidence="2 13">Belongs to the fatty acid desaturase type 1 family.</text>
</comment>
<dbReference type="STRING" id="66420.A0A194Q9S9"/>
<evidence type="ECO:0000256" key="6">
    <source>
        <dbReference type="ARBA" id="ARBA00022832"/>
    </source>
</evidence>
<evidence type="ECO:0000256" key="13">
    <source>
        <dbReference type="RuleBase" id="RU000581"/>
    </source>
</evidence>
<evidence type="ECO:0000256" key="14">
    <source>
        <dbReference type="SAM" id="Phobius"/>
    </source>
</evidence>
<dbReference type="InterPro" id="IPR001522">
    <property type="entry name" value="FADS-1_CS"/>
</dbReference>
<dbReference type="InterPro" id="IPR015876">
    <property type="entry name" value="Acyl-CoA_DS"/>
</dbReference>
<comment type="domain">
    <text evidence="13">The histidine box domains are involved in binding the catalytic metal ions.</text>
</comment>
<evidence type="ECO:0000256" key="7">
    <source>
        <dbReference type="ARBA" id="ARBA00022989"/>
    </source>
</evidence>
<protein>
    <submittedName>
        <fullName evidence="16">Acyl-CoA Delta(11) desaturase</fullName>
    </submittedName>
</protein>
<gene>
    <name evidence="16" type="ORF">RR46_08070</name>
</gene>
<evidence type="ECO:0000256" key="12">
    <source>
        <dbReference type="ARBA" id="ARBA00023160"/>
    </source>
</evidence>
<dbReference type="AlphaFoldDB" id="A0A194Q9S9"/>
<dbReference type="CDD" id="cd03505">
    <property type="entry name" value="Delta9-FADS-like"/>
    <property type="match status" value="1"/>
</dbReference>
<evidence type="ECO:0000256" key="3">
    <source>
        <dbReference type="ARBA" id="ARBA00022516"/>
    </source>
</evidence>
<evidence type="ECO:0000256" key="11">
    <source>
        <dbReference type="ARBA" id="ARBA00023136"/>
    </source>
</evidence>
<evidence type="ECO:0000259" key="15">
    <source>
        <dbReference type="Pfam" id="PF00487"/>
    </source>
</evidence>
<organism evidence="16 17">
    <name type="scientific">Papilio xuthus</name>
    <name type="common">Asian swallowtail butterfly</name>
    <dbReference type="NCBI Taxonomy" id="66420"/>
    <lineage>
        <taxon>Eukaryota</taxon>
        <taxon>Metazoa</taxon>
        <taxon>Ecdysozoa</taxon>
        <taxon>Arthropoda</taxon>
        <taxon>Hexapoda</taxon>
        <taxon>Insecta</taxon>
        <taxon>Pterygota</taxon>
        <taxon>Neoptera</taxon>
        <taxon>Endopterygota</taxon>
        <taxon>Lepidoptera</taxon>
        <taxon>Glossata</taxon>
        <taxon>Ditrysia</taxon>
        <taxon>Papilionoidea</taxon>
        <taxon>Papilionidae</taxon>
        <taxon>Papilioninae</taxon>
        <taxon>Papilio</taxon>
    </lineage>
</organism>
<evidence type="ECO:0000313" key="17">
    <source>
        <dbReference type="Proteomes" id="UP000053268"/>
    </source>
</evidence>
<keyword evidence="8 13" id="KW-0560">Oxidoreductase</keyword>
<dbReference type="PROSITE" id="PS00476">
    <property type="entry name" value="FATTY_ACID_DESATUR_1"/>
    <property type="match status" value="1"/>
</dbReference>
<evidence type="ECO:0000256" key="8">
    <source>
        <dbReference type="ARBA" id="ARBA00023002"/>
    </source>
</evidence>
<feature type="transmembrane region" description="Helical" evidence="14">
    <location>
        <begin position="107"/>
        <end position="126"/>
    </location>
</feature>
<evidence type="ECO:0000256" key="1">
    <source>
        <dbReference type="ARBA" id="ARBA00004141"/>
    </source>
</evidence>
<feature type="transmembrane region" description="Helical" evidence="14">
    <location>
        <begin position="225"/>
        <end position="246"/>
    </location>
</feature>
<keyword evidence="5" id="KW-0479">Metal-binding</keyword>
<dbReference type="Pfam" id="PF00487">
    <property type="entry name" value="FA_desaturase"/>
    <property type="match status" value="1"/>
</dbReference>
<dbReference type="PANTHER" id="PTHR11351:SF31">
    <property type="entry name" value="DESATURASE 1, ISOFORM A-RELATED"/>
    <property type="match status" value="1"/>
</dbReference>
<keyword evidence="7 14" id="KW-1133">Transmembrane helix</keyword>
<name>A0A194Q9S9_PAPXU</name>
<feature type="transmembrane region" description="Helical" evidence="14">
    <location>
        <begin position="192"/>
        <end position="213"/>
    </location>
</feature>
<dbReference type="PANTHER" id="PTHR11351">
    <property type="entry name" value="ACYL-COA DESATURASE"/>
    <property type="match status" value="1"/>
</dbReference>
<dbReference type="EMBL" id="KQ459249">
    <property type="protein sequence ID" value="KPJ02273.1"/>
    <property type="molecule type" value="Genomic_DNA"/>
</dbReference>
<evidence type="ECO:0000256" key="4">
    <source>
        <dbReference type="ARBA" id="ARBA00022692"/>
    </source>
</evidence>
<proteinExistence type="inferred from homology"/>
<dbReference type="GO" id="GO:0006636">
    <property type="term" value="P:unsaturated fatty acid biosynthetic process"/>
    <property type="evidence" value="ECO:0007669"/>
    <property type="project" value="TreeGrafter"/>
</dbReference>
<keyword evidence="12 13" id="KW-0275">Fatty acid biosynthesis</keyword>
<comment type="subcellular location">
    <subcellularLocation>
        <location evidence="1">Membrane</location>
        <topology evidence="1">Multi-pass membrane protein</topology>
    </subcellularLocation>
</comment>
<evidence type="ECO:0000256" key="10">
    <source>
        <dbReference type="ARBA" id="ARBA00023098"/>
    </source>
</evidence>
<evidence type="ECO:0000313" key="16">
    <source>
        <dbReference type="EMBL" id="KPJ02273.1"/>
    </source>
</evidence>
<feature type="transmembrane region" description="Helical" evidence="14">
    <location>
        <begin position="66"/>
        <end position="86"/>
    </location>
</feature>
<dbReference type="GO" id="GO:0005789">
    <property type="term" value="C:endoplasmic reticulum membrane"/>
    <property type="evidence" value="ECO:0007669"/>
    <property type="project" value="TreeGrafter"/>
</dbReference>
<keyword evidence="9" id="KW-0408">Iron</keyword>
<dbReference type="PRINTS" id="PR00075">
    <property type="entry name" value="FACDDSATRASE"/>
</dbReference>
<dbReference type="GO" id="GO:0005506">
    <property type="term" value="F:iron ion binding"/>
    <property type="evidence" value="ECO:0007669"/>
    <property type="project" value="TreeGrafter"/>
</dbReference>
<accession>A0A194Q9S9</accession>
<evidence type="ECO:0000256" key="2">
    <source>
        <dbReference type="ARBA" id="ARBA00009295"/>
    </source>
</evidence>
<reference evidence="16 17" key="1">
    <citation type="journal article" date="2015" name="Nat. Commun.">
        <title>Outbred genome sequencing and CRISPR/Cas9 gene editing in butterflies.</title>
        <authorList>
            <person name="Li X."/>
            <person name="Fan D."/>
            <person name="Zhang W."/>
            <person name="Liu G."/>
            <person name="Zhang L."/>
            <person name="Zhao L."/>
            <person name="Fang X."/>
            <person name="Chen L."/>
            <person name="Dong Y."/>
            <person name="Chen Y."/>
            <person name="Ding Y."/>
            <person name="Zhao R."/>
            <person name="Feng M."/>
            <person name="Zhu Y."/>
            <person name="Feng Y."/>
            <person name="Jiang X."/>
            <person name="Zhu D."/>
            <person name="Xiang H."/>
            <person name="Feng X."/>
            <person name="Li S."/>
            <person name="Wang J."/>
            <person name="Zhang G."/>
            <person name="Kronforst M.R."/>
            <person name="Wang W."/>
        </authorList>
    </citation>
    <scope>NUCLEOTIDE SEQUENCE [LARGE SCALE GENOMIC DNA]</scope>
    <source>
        <strain evidence="16">Ya'a_city_454_Px</strain>
        <tissue evidence="16">Whole body</tissue>
    </source>
</reference>
<sequence length="345" mass="40032">MVMLHISVNVKDMCEVTHWTSIHYHLVTSLRVDTMAPDVSSVEVIEREPEFEKLVAPQAAPRKYQIVYRNILTFGYAHLTALLYPLRISITAGAHRLWTHRAYKAKLPLQIILVVLNSLAFQNTAIDWVRDHRLHHRYSDTDADPHNATRGFFYSHIGWLLVRKHEEVKRRGKFIDMSDIYANPVLCFQRKYAIPFIGTICFVLPTIIPMYFFGESLKTAWCIAVLRYVLNLHIAFLVNSAAHIWGNKPYDRTIKPVQSLPVSFVAFGEGFHNYHHVFPWDYRTAELGNNYLNLTTIFIDFFAKIGWAYDLKSVNDDMIKSRSDRTGDGTNMWGFGDKKNCDKFE</sequence>
<keyword evidence="4 13" id="KW-0812">Transmembrane</keyword>
<feature type="domain" description="Fatty acid desaturase" evidence="15">
    <location>
        <begin position="78"/>
        <end position="279"/>
    </location>
</feature>
<dbReference type="GO" id="GO:0004768">
    <property type="term" value="F:stearoyl-CoA 9-desaturase activity"/>
    <property type="evidence" value="ECO:0007669"/>
    <property type="project" value="TreeGrafter"/>
</dbReference>
<keyword evidence="11 14" id="KW-0472">Membrane</keyword>
<keyword evidence="3 13" id="KW-0444">Lipid biosynthesis</keyword>
<keyword evidence="17" id="KW-1185">Reference proteome</keyword>
<keyword evidence="6" id="KW-0276">Fatty acid metabolism</keyword>